<evidence type="ECO:0000313" key="2">
    <source>
        <dbReference type="EMBL" id="SEO03622.1"/>
    </source>
</evidence>
<reference evidence="3" key="1">
    <citation type="submission" date="2016-10" db="EMBL/GenBank/DDBJ databases">
        <authorList>
            <person name="Varghese N."/>
            <person name="Submissions S."/>
        </authorList>
    </citation>
    <scope>NUCLEOTIDE SEQUENCE [LARGE SCALE GENOMIC DNA]</scope>
    <source>
        <strain evidence="3">IBRC-M 10043</strain>
    </source>
</reference>
<keyword evidence="1" id="KW-1133">Transmembrane helix</keyword>
<proteinExistence type="predicted"/>
<keyword evidence="3" id="KW-1185">Reference proteome</keyword>
<dbReference type="OrthoDB" id="239588at2157"/>
<protein>
    <submittedName>
        <fullName evidence="2">Uncharacterized protein</fullName>
    </submittedName>
</protein>
<sequence>MVGSRTVTAAVGLAVSLLVTVVLWWYFETLAVFLFLPFVPFLFRGDGDDETERVRECPQCGFRTTADEYEFCPRDGARLD</sequence>
<dbReference type="RefSeq" id="WP_092659501.1">
    <property type="nucleotide sequence ID" value="NZ_FOCX01000007.1"/>
</dbReference>
<keyword evidence="1" id="KW-0472">Membrane</keyword>
<organism evidence="2 3">
    <name type="scientific">Halorientalis persicus</name>
    <dbReference type="NCBI Taxonomy" id="1367881"/>
    <lineage>
        <taxon>Archaea</taxon>
        <taxon>Methanobacteriati</taxon>
        <taxon>Methanobacteriota</taxon>
        <taxon>Stenosarchaea group</taxon>
        <taxon>Halobacteria</taxon>
        <taxon>Halobacteriales</taxon>
        <taxon>Haloarculaceae</taxon>
        <taxon>Halorientalis</taxon>
    </lineage>
</organism>
<dbReference type="Proteomes" id="UP000198775">
    <property type="component" value="Unassembled WGS sequence"/>
</dbReference>
<feature type="transmembrane region" description="Helical" evidence="1">
    <location>
        <begin position="7"/>
        <end position="27"/>
    </location>
</feature>
<dbReference type="AlphaFoldDB" id="A0A1H8LEJ8"/>
<evidence type="ECO:0000256" key="1">
    <source>
        <dbReference type="SAM" id="Phobius"/>
    </source>
</evidence>
<keyword evidence="1" id="KW-0812">Transmembrane</keyword>
<evidence type="ECO:0000313" key="3">
    <source>
        <dbReference type="Proteomes" id="UP000198775"/>
    </source>
</evidence>
<dbReference type="EMBL" id="FOCX01000007">
    <property type="protein sequence ID" value="SEO03622.1"/>
    <property type="molecule type" value="Genomic_DNA"/>
</dbReference>
<name>A0A1H8LEJ8_9EURY</name>
<gene>
    <name evidence="2" type="ORF">SAMN05216388_1007111</name>
</gene>
<accession>A0A1H8LEJ8</accession>